<dbReference type="InterPro" id="IPR050700">
    <property type="entry name" value="YIM1/Zinc_Alcohol_DH_Fams"/>
</dbReference>
<dbReference type="GO" id="GO:0016491">
    <property type="term" value="F:oxidoreductase activity"/>
    <property type="evidence" value="ECO:0007669"/>
    <property type="project" value="InterPro"/>
</dbReference>
<name>A0AA40D7G1_9PEZI</name>
<dbReference type="CDD" id="cd05289">
    <property type="entry name" value="MDR_like_2"/>
    <property type="match status" value="1"/>
</dbReference>
<organism evidence="2 3">
    <name type="scientific">Cercophora samala</name>
    <dbReference type="NCBI Taxonomy" id="330535"/>
    <lineage>
        <taxon>Eukaryota</taxon>
        <taxon>Fungi</taxon>
        <taxon>Dikarya</taxon>
        <taxon>Ascomycota</taxon>
        <taxon>Pezizomycotina</taxon>
        <taxon>Sordariomycetes</taxon>
        <taxon>Sordariomycetidae</taxon>
        <taxon>Sordariales</taxon>
        <taxon>Lasiosphaeriaceae</taxon>
        <taxon>Cercophora</taxon>
    </lineage>
</organism>
<sequence>MALYKCALVYVQLEGPLVPSSLSNPPAYTHLTFSQIPRRSVCLLHSIFHPSRRISQELPCGQRHLPRTTRILPSPDTMSSLPSSMKTLLQESPHSPCLTLTTSPLPEPSHPSDVLIKVYTTAPCKGELTWAAAFPDVIPFDKTPVPSQDLAGVIVSLPPNNTGGFSPGDRVYCRLEATRPGAAREYALARLSELALIPENLGWIQAAATPLSSLTAWQALFTHGGLNREGLFEGNQTAREDNAKKRVLITGAAGGVGSWAVQLAALAGCEVVGLCGPDKVAHVKELGATEVVNYKETSLEQWASLEKEADVVLDMVGGMTLEGCWFAVKDQGKIVSVCAPPESAKPGGVAAKEGVKSIFFIVEPLGEDLTEIGRLIEAGKVRPTVDSVWALEEYEAAFERLESGQTTGKVVIRVADL</sequence>
<dbReference type="SMART" id="SM00829">
    <property type="entry name" value="PKS_ER"/>
    <property type="match status" value="1"/>
</dbReference>
<dbReference type="Proteomes" id="UP001174997">
    <property type="component" value="Unassembled WGS sequence"/>
</dbReference>
<feature type="domain" description="Enoyl reductase (ER)" evidence="1">
    <location>
        <begin position="91"/>
        <end position="412"/>
    </location>
</feature>
<dbReference type="AlphaFoldDB" id="A0AA40D7G1"/>
<dbReference type="Gene3D" id="3.40.50.720">
    <property type="entry name" value="NAD(P)-binding Rossmann-like Domain"/>
    <property type="match status" value="1"/>
</dbReference>
<dbReference type="Pfam" id="PF13602">
    <property type="entry name" value="ADH_zinc_N_2"/>
    <property type="match status" value="1"/>
</dbReference>
<dbReference type="PANTHER" id="PTHR11695:SF647">
    <property type="entry name" value="ENOYL REDUCTASE (ER) DOMAIN-CONTAINING PROTEIN"/>
    <property type="match status" value="1"/>
</dbReference>
<dbReference type="InterPro" id="IPR011032">
    <property type="entry name" value="GroES-like_sf"/>
</dbReference>
<dbReference type="EMBL" id="JAULSY010000134">
    <property type="protein sequence ID" value="KAK0663004.1"/>
    <property type="molecule type" value="Genomic_DNA"/>
</dbReference>
<dbReference type="PANTHER" id="PTHR11695">
    <property type="entry name" value="ALCOHOL DEHYDROGENASE RELATED"/>
    <property type="match status" value="1"/>
</dbReference>
<evidence type="ECO:0000313" key="3">
    <source>
        <dbReference type="Proteomes" id="UP001174997"/>
    </source>
</evidence>
<gene>
    <name evidence="2" type="ORF">QBC41DRAFT_329425</name>
</gene>
<dbReference type="Gene3D" id="3.90.180.10">
    <property type="entry name" value="Medium-chain alcohol dehydrogenases, catalytic domain"/>
    <property type="match status" value="1"/>
</dbReference>
<dbReference type="SUPFAM" id="SSF50129">
    <property type="entry name" value="GroES-like"/>
    <property type="match status" value="1"/>
</dbReference>
<dbReference type="GO" id="GO:0005739">
    <property type="term" value="C:mitochondrion"/>
    <property type="evidence" value="ECO:0007669"/>
    <property type="project" value="TreeGrafter"/>
</dbReference>
<keyword evidence="3" id="KW-1185">Reference proteome</keyword>
<comment type="caution">
    <text evidence="2">The sequence shown here is derived from an EMBL/GenBank/DDBJ whole genome shotgun (WGS) entry which is preliminary data.</text>
</comment>
<proteinExistence type="predicted"/>
<dbReference type="InterPro" id="IPR036291">
    <property type="entry name" value="NAD(P)-bd_dom_sf"/>
</dbReference>
<accession>A0AA40D7G1</accession>
<evidence type="ECO:0000259" key="1">
    <source>
        <dbReference type="SMART" id="SM00829"/>
    </source>
</evidence>
<reference evidence="2" key="1">
    <citation type="submission" date="2023-06" db="EMBL/GenBank/DDBJ databases">
        <title>Genome-scale phylogeny and comparative genomics of the fungal order Sordariales.</title>
        <authorList>
            <consortium name="Lawrence Berkeley National Laboratory"/>
            <person name="Hensen N."/>
            <person name="Bonometti L."/>
            <person name="Westerberg I."/>
            <person name="Brannstrom I.O."/>
            <person name="Guillou S."/>
            <person name="Cros-Aarteil S."/>
            <person name="Calhoun S."/>
            <person name="Haridas S."/>
            <person name="Kuo A."/>
            <person name="Mondo S."/>
            <person name="Pangilinan J."/>
            <person name="Riley R."/>
            <person name="Labutti K."/>
            <person name="Andreopoulos B."/>
            <person name="Lipzen A."/>
            <person name="Chen C."/>
            <person name="Yanf M."/>
            <person name="Daum C."/>
            <person name="Ng V."/>
            <person name="Clum A."/>
            <person name="Steindorff A."/>
            <person name="Ohm R."/>
            <person name="Martin F."/>
            <person name="Silar P."/>
            <person name="Natvig D."/>
            <person name="Lalanne C."/>
            <person name="Gautier V."/>
            <person name="Ament-Velasquez S.L."/>
            <person name="Kruys A."/>
            <person name="Hutchinson M.I."/>
            <person name="Powell A.J."/>
            <person name="Barry K."/>
            <person name="Miller A.N."/>
            <person name="Grigoriev I.V."/>
            <person name="Debuchy R."/>
            <person name="Gladieux P."/>
            <person name="Thoren M.H."/>
            <person name="Johannesson H."/>
        </authorList>
    </citation>
    <scope>NUCLEOTIDE SEQUENCE</scope>
    <source>
        <strain evidence="2">CBS 307.81</strain>
    </source>
</reference>
<protein>
    <submittedName>
        <fullName evidence="2">Oxidoreductase</fullName>
    </submittedName>
</protein>
<evidence type="ECO:0000313" key="2">
    <source>
        <dbReference type="EMBL" id="KAK0663004.1"/>
    </source>
</evidence>
<dbReference type="InterPro" id="IPR020843">
    <property type="entry name" value="ER"/>
</dbReference>
<dbReference type="SUPFAM" id="SSF51735">
    <property type="entry name" value="NAD(P)-binding Rossmann-fold domains"/>
    <property type="match status" value="1"/>
</dbReference>